<dbReference type="SUPFAM" id="SSF53383">
    <property type="entry name" value="PLP-dependent transferases"/>
    <property type="match status" value="1"/>
</dbReference>
<dbReference type="Gene3D" id="3.90.1150.10">
    <property type="entry name" value="Aspartate Aminotransferase, domain 1"/>
    <property type="match status" value="1"/>
</dbReference>
<proteinExistence type="predicted"/>
<dbReference type="STRING" id="1849047.A0A3D8QSS5"/>
<protein>
    <recommendedName>
        <fullName evidence="6">Molybdenum cofactor sulfurase</fullName>
    </recommendedName>
</protein>
<dbReference type="InterPro" id="IPR015424">
    <property type="entry name" value="PyrdxlP-dep_Trfase"/>
</dbReference>
<dbReference type="Pfam" id="PF03476">
    <property type="entry name" value="MOSC_N"/>
    <property type="match status" value="1"/>
</dbReference>
<dbReference type="OrthoDB" id="10264306at2759"/>
<dbReference type="Pfam" id="PF00266">
    <property type="entry name" value="Aminotran_5"/>
    <property type="match status" value="1"/>
</dbReference>
<dbReference type="Proteomes" id="UP000256645">
    <property type="component" value="Unassembled WGS sequence"/>
</dbReference>
<dbReference type="EMBL" id="PDLM01000012">
    <property type="protein sequence ID" value="RDW64751.1"/>
    <property type="molecule type" value="Genomic_DNA"/>
</dbReference>
<evidence type="ECO:0000259" key="2">
    <source>
        <dbReference type="Pfam" id="PF00266"/>
    </source>
</evidence>
<feature type="domain" description="Molybdenum cofactor sulfurase middle" evidence="3">
    <location>
        <begin position="463"/>
        <end position="547"/>
    </location>
</feature>
<dbReference type="PANTHER" id="PTHR14237:SF80">
    <property type="entry name" value="MOLYBDENUM COFACTOR SULFURASE"/>
    <property type="match status" value="1"/>
</dbReference>
<sequence>MSEDDREYNAKVEALRREEYPMLQNSTYLDHAGTTLYAKSLVERFSSEMIANVYGNPHSASTSSQLSTDRISITRSKVLQFFNADPEEYDIIFVANATAGIKLVAEGFRSQSGGFGYVYHQDSHTSLVGIREVAAANRCLNDEEVERWLVGEDRLLDFKPPCSSTLFAYPAQSNLSGKRHPLSWPERARTHYRQRYSRTYTLLDASALVSTSPLNLKETRPDFVSLSFYKIFGFPDLGALLVRKDSGRILQLRKYFGGGTVNMVLVLNKQWHAPKMAIHESLEDGTLPFHNILALDIAMDTHERLLYEGLARLRHANGEPVCRIYSTGFASKDPHAQGPVVAFNVRTAFGTWVSNSEVMSLATVQGFHLRTGGVCNPGGIASLLNLSPGEMQRNYSAGFKCSSDTDIYSGNITGIIRASVGAMSTTGDVDDFIAFVEKFFVEDGVRQPLWYHMGPDETINHLAVKALVVYPIDGCGAMMIPPFVDWEVKPNGLAWDKEWQLIHRATGRVLTPQNHPRMRLIRPKIEFQTRTLRLQFENAPTQGVDLAPVVSEASVPLVPEPASVSLTTSICRRRLRKLSSRWMLGCSRRYCTDSEVNSFFSRILGVPCRLVRVADADPSSERAQCIPSSRVNQKPKLYYDLPSPPESDNESGSHDLSIPKKDSGILVVGQNLESNTSDRSAGLHSHANIVLGFNHPSPPGIWPQVQDTKSWKEIKIGEHDFSVLRHHHHSYLPASARDAEPKSEKLATPDAHEREKGALAVSVLHAPSTTAVSTRGHQYPTIRIGDIVRIR</sequence>
<name>A0A3D8QSS5_9HELO</name>
<evidence type="ECO:0000256" key="1">
    <source>
        <dbReference type="SAM" id="MobiDB-lite"/>
    </source>
</evidence>
<feature type="domain" description="Aminotransferase class V" evidence="2">
    <location>
        <begin position="27"/>
        <end position="432"/>
    </location>
</feature>
<evidence type="ECO:0008006" key="6">
    <source>
        <dbReference type="Google" id="ProtNLM"/>
    </source>
</evidence>
<evidence type="ECO:0000313" key="5">
    <source>
        <dbReference type="Proteomes" id="UP000256645"/>
    </source>
</evidence>
<dbReference type="SUPFAM" id="SSF141673">
    <property type="entry name" value="MOSC N-terminal domain-like"/>
    <property type="match status" value="1"/>
</dbReference>
<organism evidence="4 5">
    <name type="scientific">Coleophoma cylindrospora</name>
    <dbReference type="NCBI Taxonomy" id="1849047"/>
    <lineage>
        <taxon>Eukaryota</taxon>
        <taxon>Fungi</taxon>
        <taxon>Dikarya</taxon>
        <taxon>Ascomycota</taxon>
        <taxon>Pezizomycotina</taxon>
        <taxon>Leotiomycetes</taxon>
        <taxon>Helotiales</taxon>
        <taxon>Dermateaceae</taxon>
        <taxon>Coleophoma</taxon>
    </lineage>
</organism>
<reference evidence="4 5" key="1">
    <citation type="journal article" date="2018" name="IMA Fungus">
        <title>IMA Genome-F 9: Draft genome sequence of Annulohypoxylon stygium, Aspergillus mulundensis, Berkeleyomyces basicola (syn. Thielaviopsis basicola), Ceratocystis smalleyi, two Cercospora beticola strains, Coleophoma cylindrospora, Fusarium fracticaudum, Phialophora cf. hyalina, and Morchella septimelata.</title>
        <authorList>
            <person name="Wingfield B.D."/>
            <person name="Bills G.F."/>
            <person name="Dong Y."/>
            <person name="Huang W."/>
            <person name="Nel W.J."/>
            <person name="Swalarsk-Parry B.S."/>
            <person name="Vaghefi N."/>
            <person name="Wilken P.M."/>
            <person name="An Z."/>
            <person name="de Beer Z.W."/>
            <person name="De Vos L."/>
            <person name="Chen L."/>
            <person name="Duong T.A."/>
            <person name="Gao Y."/>
            <person name="Hammerbacher A."/>
            <person name="Kikkert J.R."/>
            <person name="Li Y."/>
            <person name="Li H."/>
            <person name="Li K."/>
            <person name="Li Q."/>
            <person name="Liu X."/>
            <person name="Ma X."/>
            <person name="Naidoo K."/>
            <person name="Pethybridge S.J."/>
            <person name="Sun J."/>
            <person name="Steenkamp E.T."/>
            <person name="van der Nest M.A."/>
            <person name="van Wyk S."/>
            <person name="Wingfield M.J."/>
            <person name="Xiong C."/>
            <person name="Yue Q."/>
            <person name="Zhang X."/>
        </authorList>
    </citation>
    <scope>NUCLEOTIDE SEQUENCE [LARGE SCALE GENOMIC DNA]</scope>
    <source>
        <strain evidence="4 5">BP6252</strain>
    </source>
</reference>
<dbReference type="Gene3D" id="3.40.640.10">
    <property type="entry name" value="Type I PLP-dependent aspartate aminotransferase-like (Major domain)"/>
    <property type="match status" value="1"/>
</dbReference>
<dbReference type="GO" id="GO:0043545">
    <property type="term" value="P:molybdopterin cofactor metabolic process"/>
    <property type="evidence" value="ECO:0007669"/>
    <property type="project" value="TreeGrafter"/>
</dbReference>
<dbReference type="PANTHER" id="PTHR14237">
    <property type="entry name" value="MOLYBDOPTERIN COFACTOR SULFURASE MOSC"/>
    <property type="match status" value="1"/>
</dbReference>
<evidence type="ECO:0000259" key="3">
    <source>
        <dbReference type="Pfam" id="PF03476"/>
    </source>
</evidence>
<comment type="caution">
    <text evidence="4">The sequence shown here is derived from an EMBL/GenBank/DDBJ whole genome shotgun (WGS) entry which is preliminary data.</text>
</comment>
<gene>
    <name evidence="4" type="ORF">BP6252_10402</name>
</gene>
<dbReference type="GO" id="GO:0008265">
    <property type="term" value="F:molybdenum cofactor sulfurtransferase activity"/>
    <property type="evidence" value="ECO:0007669"/>
    <property type="project" value="TreeGrafter"/>
</dbReference>
<accession>A0A3D8QSS5</accession>
<feature type="region of interest" description="Disordered" evidence="1">
    <location>
        <begin position="635"/>
        <end position="660"/>
    </location>
</feature>
<dbReference type="AlphaFoldDB" id="A0A3D8QSS5"/>
<dbReference type="InterPro" id="IPR015421">
    <property type="entry name" value="PyrdxlP-dep_Trfase_major"/>
</dbReference>
<dbReference type="InterPro" id="IPR000192">
    <property type="entry name" value="Aminotrans_V_dom"/>
</dbReference>
<dbReference type="InterPro" id="IPR005303">
    <property type="entry name" value="MOCOS_middle"/>
</dbReference>
<evidence type="ECO:0000313" key="4">
    <source>
        <dbReference type="EMBL" id="RDW64751.1"/>
    </source>
</evidence>
<dbReference type="InterPro" id="IPR015422">
    <property type="entry name" value="PyrdxlP-dep_Trfase_small"/>
</dbReference>
<feature type="compositionally biased region" description="Basic and acidic residues" evidence="1">
    <location>
        <begin position="651"/>
        <end position="660"/>
    </location>
</feature>
<keyword evidence="5" id="KW-1185">Reference proteome</keyword>